<sequence>MKKIAFGVAAALLSASAAFAQTEAPKTSQTTPAVSTSGEQNPGAPVAGKNSFTEAQAKSRIEEAGYTDVSGLKLDDQGVWRAMGSKDGKHGNVALDFQGNITMAQ</sequence>
<evidence type="ECO:0000313" key="4">
    <source>
        <dbReference type="Proteomes" id="UP000435138"/>
    </source>
</evidence>
<dbReference type="AlphaFoldDB" id="A0A6A8A657"/>
<evidence type="ECO:0000256" key="1">
    <source>
        <dbReference type="SAM" id="MobiDB-lite"/>
    </source>
</evidence>
<feature type="chain" id="PRO_5025467061" evidence="2">
    <location>
        <begin position="21"/>
        <end position="105"/>
    </location>
</feature>
<dbReference type="RefSeq" id="WP_153354091.1">
    <property type="nucleotide sequence ID" value="NZ_JAYKOO010000006.1"/>
</dbReference>
<feature type="compositionally biased region" description="Polar residues" evidence="1">
    <location>
        <begin position="24"/>
        <end position="40"/>
    </location>
</feature>
<name>A0A6A8A657_9HYPH</name>
<proteinExistence type="predicted"/>
<evidence type="ECO:0000256" key="2">
    <source>
        <dbReference type="SAM" id="SignalP"/>
    </source>
</evidence>
<comment type="caution">
    <text evidence="3">The sequence shown here is derived from an EMBL/GenBank/DDBJ whole genome shotgun (WGS) entry which is preliminary data.</text>
</comment>
<reference evidence="3 4" key="1">
    <citation type="submission" date="2019-11" db="EMBL/GenBank/DDBJ databases">
        <title>Genome analysis of Rhizobacterium cereale a novel genus and species isolated from maize roots in North Spain.</title>
        <authorList>
            <person name="Menendez E."/>
            <person name="Flores-Felix J.D."/>
            <person name="Ramirez-Bahena M.-H."/>
            <person name="Igual J.M."/>
            <person name="Garcia-Fraile P."/>
            <person name="Peix A."/>
            <person name="Velazquez E."/>
        </authorList>
    </citation>
    <scope>NUCLEOTIDE SEQUENCE [LARGE SCALE GENOMIC DNA]</scope>
    <source>
        <strain evidence="3 4">RZME27</strain>
    </source>
</reference>
<organism evidence="3 4">
    <name type="scientific">Endobacterium cereale</name>
    <dbReference type="NCBI Taxonomy" id="2663029"/>
    <lineage>
        <taxon>Bacteria</taxon>
        <taxon>Pseudomonadati</taxon>
        <taxon>Pseudomonadota</taxon>
        <taxon>Alphaproteobacteria</taxon>
        <taxon>Hyphomicrobiales</taxon>
        <taxon>Rhizobiaceae</taxon>
        <taxon>Endobacterium</taxon>
    </lineage>
</organism>
<dbReference type="Proteomes" id="UP000435138">
    <property type="component" value="Unassembled WGS sequence"/>
</dbReference>
<gene>
    <name evidence="3" type="ORF">GAO09_11165</name>
</gene>
<keyword evidence="2" id="KW-0732">Signal</keyword>
<protein>
    <submittedName>
        <fullName evidence="3">PepSY domain-containing protein</fullName>
    </submittedName>
</protein>
<feature type="region of interest" description="Disordered" evidence="1">
    <location>
        <begin position="21"/>
        <end position="51"/>
    </location>
</feature>
<dbReference type="EMBL" id="WIXI01000041">
    <property type="protein sequence ID" value="MQY46603.1"/>
    <property type="molecule type" value="Genomic_DNA"/>
</dbReference>
<feature type="signal peptide" evidence="2">
    <location>
        <begin position="1"/>
        <end position="20"/>
    </location>
</feature>
<keyword evidence="4" id="KW-1185">Reference proteome</keyword>
<evidence type="ECO:0000313" key="3">
    <source>
        <dbReference type="EMBL" id="MQY46603.1"/>
    </source>
</evidence>
<accession>A0A6A8A657</accession>